<name>A0A2Z5ZDU9_9PROT</name>
<protein>
    <submittedName>
        <fullName evidence="1">Cytochrome p40 monooxygenase</fullName>
    </submittedName>
</protein>
<organism evidence="1 2">
    <name type="scientific">Acetobacter orientalis</name>
    <dbReference type="NCBI Taxonomy" id="146474"/>
    <lineage>
        <taxon>Bacteria</taxon>
        <taxon>Pseudomonadati</taxon>
        <taxon>Pseudomonadota</taxon>
        <taxon>Alphaproteobacteria</taxon>
        <taxon>Acetobacterales</taxon>
        <taxon>Acetobacteraceae</taxon>
        <taxon>Acetobacter</taxon>
    </lineage>
</organism>
<keyword evidence="1" id="KW-0560">Oxidoreductase</keyword>
<sequence>MTTQNLQQAEPAYISYQDSEYIRQIAFDVADKSGLHRGTPGHKRSTDLARTLLTECHRLCRPLALATMRRAPVAEMKADLTLLRQHLDIGTCTLPANISLRFEARFWPEPRKQ</sequence>
<proteinExistence type="predicted"/>
<dbReference type="EMBL" id="AP018515">
    <property type="protein sequence ID" value="BBC78763.1"/>
    <property type="molecule type" value="Genomic_DNA"/>
</dbReference>
<dbReference type="AlphaFoldDB" id="A0A2Z5ZDU9"/>
<reference evidence="1 2" key="1">
    <citation type="submission" date="2018-02" db="EMBL/GenBank/DDBJ databases">
        <title>Acetobacter orientalis genome.</title>
        <authorList>
            <person name="Nakashima N."/>
            <person name="Tamura T."/>
        </authorList>
    </citation>
    <scope>NUCLEOTIDE SEQUENCE [LARGE SCALE GENOMIC DNA]</scope>
    <source>
        <strain evidence="1 2">FAN1</strain>
    </source>
</reference>
<evidence type="ECO:0000313" key="1">
    <source>
        <dbReference type="EMBL" id="BBC78763.1"/>
    </source>
</evidence>
<dbReference type="GO" id="GO:0004497">
    <property type="term" value="F:monooxygenase activity"/>
    <property type="evidence" value="ECO:0007669"/>
    <property type="project" value="UniProtKB-KW"/>
</dbReference>
<evidence type="ECO:0000313" key="2">
    <source>
        <dbReference type="Proteomes" id="UP000270034"/>
    </source>
</evidence>
<gene>
    <name evidence="1" type="ORF">AcetOrient_orf00600</name>
</gene>
<accession>A0A2Z5ZDU9</accession>
<keyword evidence="1" id="KW-0503">Monooxygenase</keyword>
<dbReference type="Proteomes" id="UP000270034">
    <property type="component" value="Chromosome"/>
</dbReference>
<dbReference type="KEGG" id="aot:AcetOri_orf00600"/>